<name>A0A4Q7KTN7_9PSEU</name>
<protein>
    <submittedName>
        <fullName evidence="3">Uncharacterized protein DUF397</fullName>
    </submittedName>
</protein>
<evidence type="ECO:0000313" key="3">
    <source>
        <dbReference type="EMBL" id="RZS39191.1"/>
    </source>
</evidence>
<feature type="domain" description="DUF397" evidence="2">
    <location>
        <begin position="9"/>
        <end position="46"/>
    </location>
</feature>
<evidence type="ECO:0000256" key="1">
    <source>
        <dbReference type="SAM" id="MobiDB-lite"/>
    </source>
</evidence>
<reference evidence="3 4" key="1">
    <citation type="submission" date="2019-02" db="EMBL/GenBank/DDBJ databases">
        <title>Genomic Encyclopedia of Type Strains, Phase IV (KMG-IV): sequencing the most valuable type-strain genomes for metagenomic binning, comparative biology and taxonomic classification.</title>
        <authorList>
            <person name="Goeker M."/>
        </authorList>
    </citation>
    <scope>NUCLEOTIDE SEQUENCE [LARGE SCALE GENOMIC DNA]</scope>
    <source>
        <strain evidence="3 4">DSM 101727</strain>
    </source>
</reference>
<dbReference type="AlphaFoldDB" id="A0A4Q7KTN7"/>
<organism evidence="3 4">
    <name type="scientific">Herbihabitans rhizosphaerae</name>
    <dbReference type="NCBI Taxonomy" id="1872711"/>
    <lineage>
        <taxon>Bacteria</taxon>
        <taxon>Bacillati</taxon>
        <taxon>Actinomycetota</taxon>
        <taxon>Actinomycetes</taxon>
        <taxon>Pseudonocardiales</taxon>
        <taxon>Pseudonocardiaceae</taxon>
        <taxon>Herbihabitans</taxon>
    </lineage>
</organism>
<gene>
    <name evidence="3" type="ORF">EV193_104407</name>
</gene>
<accession>A0A4Q7KTN7</accession>
<dbReference type="EMBL" id="SGWQ01000004">
    <property type="protein sequence ID" value="RZS39191.1"/>
    <property type="molecule type" value="Genomic_DNA"/>
</dbReference>
<evidence type="ECO:0000259" key="2">
    <source>
        <dbReference type="Pfam" id="PF04149"/>
    </source>
</evidence>
<dbReference type="Proteomes" id="UP000294257">
    <property type="component" value="Unassembled WGS sequence"/>
</dbReference>
<dbReference type="RefSeq" id="WP_130344753.1">
    <property type="nucleotide sequence ID" value="NZ_SGWQ01000004.1"/>
</dbReference>
<proteinExistence type="predicted"/>
<dbReference type="OrthoDB" id="4330022at2"/>
<keyword evidence="4" id="KW-1185">Reference proteome</keyword>
<feature type="region of interest" description="Disordered" evidence="1">
    <location>
        <begin position="1"/>
        <end position="22"/>
    </location>
</feature>
<sequence length="64" mass="6371">MRARDLPGASWRKSSRSGGGEQCVELAHSAGGAVRDSKNPDGPVLAAVDLAGLISAAKRGAAAV</sequence>
<dbReference type="InterPro" id="IPR007278">
    <property type="entry name" value="DUF397"/>
</dbReference>
<dbReference type="Pfam" id="PF04149">
    <property type="entry name" value="DUF397"/>
    <property type="match status" value="1"/>
</dbReference>
<comment type="caution">
    <text evidence="3">The sequence shown here is derived from an EMBL/GenBank/DDBJ whole genome shotgun (WGS) entry which is preliminary data.</text>
</comment>
<evidence type="ECO:0000313" key="4">
    <source>
        <dbReference type="Proteomes" id="UP000294257"/>
    </source>
</evidence>